<evidence type="ECO:0000313" key="2">
    <source>
        <dbReference type="Proteomes" id="UP001057520"/>
    </source>
</evidence>
<dbReference type="InterPro" id="IPR003462">
    <property type="entry name" value="ODC_Mu_crystall"/>
</dbReference>
<dbReference type="InterPro" id="IPR036291">
    <property type="entry name" value="NAD(P)-bd_dom_sf"/>
</dbReference>
<accession>A0ABY5A0C9</accession>
<reference evidence="1 2" key="1">
    <citation type="submission" date="2022-04" db="EMBL/GenBank/DDBJ databases">
        <title>Genome sequence of soybean root-associated Caulobacter segnis RL271.</title>
        <authorList>
            <person name="Longley R."/>
            <person name="Bonito G."/>
            <person name="Trigodet F."/>
            <person name="Crosson S."/>
            <person name="Fiebig A."/>
        </authorList>
    </citation>
    <scope>NUCLEOTIDE SEQUENCE [LARGE SCALE GENOMIC DNA]</scope>
    <source>
        <strain evidence="1 2">RL271</strain>
    </source>
</reference>
<dbReference type="PANTHER" id="PTHR13812:SF19">
    <property type="entry name" value="KETIMINE REDUCTASE MU-CRYSTALLIN"/>
    <property type="match status" value="1"/>
</dbReference>
<dbReference type="Gene3D" id="3.40.50.720">
    <property type="entry name" value="NAD(P)-binding Rossmann-like Domain"/>
    <property type="match status" value="1"/>
</dbReference>
<dbReference type="Pfam" id="PF02423">
    <property type="entry name" value="OCD_Mu_crystall"/>
    <property type="match status" value="1"/>
</dbReference>
<dbReference type="PANTHER" id="PTHR13812">
    <property type="entry name" value="KETIMINE REDUCTASE MU-CRYSTALLIN"/>
    <property type="match status" value="1"/>
</dbReference>
<evidence type="ECO:0000313" key="1">
    <source>
        <dbReference type="EMBL" id="USQ98276.1"/>
    </source>
</evidence>
<dbReference type="SUPFAM" id="SSF51735">
    <property type="entry name" value="NAD(P)-binding Rossmann-fold domains"/>
    <property type="match status" value="1"/>
</dbReference>
<dbReference type="InterPro" id="IPR023401">
    <property type="entry name" value="ODC_N"/>
</dbReference>
<gene>
    <name evidence="1" type="ORF">MZV50_12350</name>
</gene>
<protein>
    <submittedName>
        <fullName evidence="1">Ornithine cyclodeaminase family protein</fullName>
    </submittedName>
</protein>
<name>A0ABY5A0C9_9CAUL</name>
<organism evidence="1 2">
    <name type="scientific">Caulobacter segnis</name>
    <dbReference type="NCBI Taxonomy" id="88688"/>
    <lineage>
        <taxon>Bacteria</taxon>
        <taxon>Pseudomonadati</taxon>
        <taxon>Pseudomonadota</taxon>
        <taxon>Alphaproteobacteria</taxon>
        <taxon>Caulobacterales</taxon>
        <taxon>Caulobacteraceae</taxon>
        <taxon>Caulobacter</taxon>
    </lineage>
</organism>
<dbReference type="PIRSF" id="PIRSF001439">
    <property type="entry name" value="CryM"/>
    <property type="match status" value="1"/>
</dbReference>
<dbReference type="Proteomes" id="UP001057520">
    <property type="component" value="Chromosome"/>
</dbReference>
<sequence length="288" mass="30043">MIALSAGETRQLPRTIIPIGAGRLFGQMPGALLSEGYFGAKLVSVFAEPDRPGRTAHLGVVVLFDAESGQAVCVADAGAITLIRTAAGTAVATDALAVPDAERLTVMGYGHQASAHIEALARVRPLREVKVWGRSIERARAFCVTMAEKTGLAMLPVADPREAVTDAQIVCTVTGAVEPILFADWLTPGTHVNLVGASVASAAEAEAAVVSVGRYFVESRESARNGAGEFLRAVAAGLVTEDCIQAEIGEVLAGMRPGRQSASEITIYKSIGHAVQDLAATAYLYEQS</sequence>
<dbReference type="EMBL" id="CP096040">
    <property type="protein sequence ID" value="USQ98276.1"/>
    <property type="molecule type" value="Genomic_DNA"/>
</dbReference>
<keyword evidence="2" id="KW-1185">Reference proteome</keyword>
<proteinExistence type="predicted"/>
<dbReference type="Gene3D" id="3.30.1780.10">
    <property type="entry name" value="ornithine cyclodeaminase, domain 1"/>
    <property type="match status" value="1"/>
</dbReference>